<dbReference type="SUPFAM" id="SSF57701">
    <property type="entry name" value="Zn2/Cys6 DNA-binding domain"/>
    <property type="match status" value="1"/>
</dbReference>
<evidence type="ECO:0000313" key="5">
    <source>
        <dbReference type="Proteomes" id="UP000696280"/>
    </source>
</evidence>
<reference evidence="4" key="1">
    <citation type="submission" date="2021-07" db="EMBL/GenBank/DDBJ databases">
        <authorList>
            <person name="Durling M."/>
        </authorList>
    </citation>
    <scope>NUCLEOTIDE SEQUENCE</scope>
</reference>
<dbReference type="AlphaFoldDB" id="A0A9N9PVI3"/>
<dbReference type="InterPro" id="IPR001138">
    <property type="entry name" value="Zn2Cys6_DnaBD"/>
</dbReference>
<dbReference type="GO" id="GO:0000981">
    <property type="term" value="F:DNA-binding transcription factor activity, RNA polymerase II-specific"/>
    <property type="evidence" value="ECO:0007669"/>
    <property type="project" value="InterPro"/>
</dbReference>
<dbReference type="SMART" id="SM00066">
    <property type="entry name" value="GAL4"/>
    <property type="match status" value="1"/>
</dbReference>
<accession>A0A9N9PVI3</accession>
<evidence type="ECO:0000256" key="2">
    <source>
        <dbReference type="ARBA" id="ARBA00023242"/>
    </source>
</evidence>
<dbReference type="SMART" id="SM00906">
    <property type="entry name" value="Fungal_trans"/>
    <property type="match status" value="1"/>
</dbReference>
<dbReference type="Proteomes" id="UP000696280">
    <property type="component" value="Unassembled WGS sequence"/>
</dbReference>
<dbReference type="CDD" id="cd00067">
    <property type="entry name" value="GAL4"/>
    <property type="match status" value="1"/>
</dbReference>
<dbReference type="InterPro" id="IPR036864">
    <property type="entry name" value="Zn2-C6_fun-type_DNA-bd_sf"/>
</dbReference>
<dbReference type="Pfam" id="PF04082">
    <property type="entry name" value="Fungal_trans"/>
    <property type="match status" value="1"/>
</dbReference>
<dbReference type="InterPro" id="IPR007219">
    <property type="entry name" value="XnlR_reg_dom"/>
</dbReference>
<gene>
    <name evidence="4" type="ORF">HYFRA_00010713</name>
</gene>
<dbReference type="GO" id="GO:0005634">
    <property type="term" value="C:nucleus"/>
    <property type="evidence" value="ECO:0007669"/>
    <property type="project" value="TreeGrafter"/>
</dbReference>
<dbReference type="CDD" id="cd12148">
    <property type="entry name" value="fungal_TF_MHR"/>
    <property type="match status" value="1"/>
</dbReference>
<dbReference type="EMBL" id="CAJVRL010000078">
    <property type="protein sequence ID" value="CAG8957290.1"/>
    <property type="molecule type" value="Genomic_DNA"/>
</dbReference>
<evidence type="ECO:0000313" key="4">
    <source>
        <dbReference type="EMBL" id="CAG8957290.1"/>
    </source>
</evidence>
<dbReference type="GO" id="GO:0003677">
    <property type="term" value="F:DNA binding"/>
    <property type="evidence" value="ECO:0007669"/>
    <property type="project" value="InterPro"/>
</dbReference>
<dbReference type="Pfam" id="PF00172">
    <property type="entry name" value="Zn_clus"/>
    <property type="match status" value="1"/>
</dbReference>
<dbReference type="InterPro" id="IPR050797">
    <property type="entry name" value="Carb_Metab_Trans_Reg"/>
</dbReference>
<proteinExistence type="predicted"/>
<dbReference type="PANTHER" id="PTHR31668:SF4">
    <property type="entry name" value="TRANSCRIPTIONAL ACTIVATOR PROTEIN DAL81"/>
    <property type="match status" value="1"/>
</dbReference>
<evidence type="ECO:0000256" key="1">
    <source>
        <dbReference type="ARBA" id="ARBA00022723"/>
    </source>
</evidence>
<keyword evidence="2" id="KW-0539">Nucleus</keyword>
<keyword evidence="5" id="KW-1185">Reference proteome</keyword>
<dbReference type="GO" id="GO:0006351">
    <property type="term" value="P:DNA-templated transcription"/>
    <property type="evidence" value="ECO:0007669"/>
    <property type="project" value="InterPro"/>
</dbReference>
<dbReference type="PROSITE" id="PS50048">
    <property type="entry name" value="ZN2_CY6_FUNGAL_2"/>
    <property type="match status" value="1"/>
</dbReference>
<dbReference type="PROSITE" id="PS00463">
    <property type="entry name" value="ZN2_CY6_FUNGAL_1"/>
    <property type="match status" value="1"/>
</dbReference>
<dbReference type="PANTHER" id="PTHR31668">
    <property type="entry name" value="GLUCOSE TRANSPORT TRANSCRIPTION REGULATOR RGT1-RELATED-RELATED"/>
    <property type="match status" value="1"/>
</dbReference>
<dbReference type="OrthoDB" id="2264294at2759"/>
<dbReference type="GO" id="GO:0001080">
    <property type="term" value="P:nitrogen catabolite activation of transcription from RNA polymerase II promoter"/>
    <property type="evidence" value="ECO:0007669"/>
    <property type="project" value="TreeGrafter"/>
</dbReference>
<comment type="caution">
    <text evidence="4">The sequence shown here is derived from an EMBL/GenBank/DDBJ whole genome shotgun (WGS) entry which is preliminary data.</text>
</comment>
<keyword evidence="1" id="KW-0479">Metal-binding</keyword>
<sequence>MNVVRNKDQRPCDNCRRRKIRCLYASEDATNCVLCLSRSTECTFLQDAPRKKRPHTSNNINQDEGTVNQRRKTLSTGMRLNIVNTGIKTEKIAQDSRPVLRDYSDLKGKSLLKETLGHQNRESTSALGGTSDFDPAIIRNLSFNPQGKCLESMQDDMVLRRPSLDVHFLVRPDNQEEMDQELENLDIIERLVAPHGQELVNLYFRIVHPTFPILHKNVFLEKIGRSYRESTPSGLGAVYVMALDWWSYSPYLSTKPKPDAKELERVVTRMLFDVQQRPKISDLQGGLVLLQKPDVNSWAMTGHLLAMAQSLGIHLDCTDWQVPDWERGVRKRVAWALFLQDKWGALVYGRPSNIRMDSWDVRPLVVSDFPETSKDDDDEEGSAEIEKGRQTFVYMVSLTMIVSEILDQFFTLAAIRRRDNLPAVLERARPIQMRLKDWFSSLPQMLSVDDIKPRKLSSVGYLHLAYYTAEITLHRAILRSHSFPSPDSDLILMTRRTAGTRFSSALDFVQRLRQEHLQSFWHFSSSCSLAIIGVFAGILAITSTDPQERDSYISRLAEYRWILRVSNTGSSVMKYAVGVLDKTSQLLDQQIKKEGSRRESEIQESPALEVSPAYSGSVSVGVEDRGWGESSVIDPQHMGYSHDLKNFPMYDMASMANADFFTFDSGAGR</sequence>
<organism evidence="4 5">
    <name type="scientific">Hymenoscyphus fraxineus</name>
    <dbReference type="NCBI Taxonomy" id="746836"/>
    <lineage>
        <taxon>Eukaryota</taxon>
        <taxon>Fungi</taxon>
        <taxon>Dikarya</taxon>
        <taxon>Ascomycota</taxon>
        <taxon>Pezizomycotina</taxon>
        <taxon>Leotiomycetes</taxon>
        <taxon>Helotiales</taxon>
        <taxon>Helotiaceae</taxon>
        <taxon>Hymenoscyphus</taxon>
    </lineage>
</organism>
<protein>
    <recommendedName>
        <fullName evidence="3">Zn(2)-C6 fungal-type domain-containing protein</fullName>
    </recommendedName>
</protein>
<dbReference type="Gene3D" id="4.10.240.10">
    <property type="entry name" value="Zn(2)-C6 fungal-type DNA-binding domain"/>
    <property type="match status" value="1"/>
</dbReference>
<evidence type="ECO:0000259" key="3">
    <source>
        <dbReference type="PROSITE" id="PS50048"/>
    </source>
</evidence>
<feature type="domain" description="Zn(2)-C6 fungal-type" evidence="3">
    <location>
        <begin position="11"/>
        <end position="44"/>
    </location>
</feature>
<name>A0A9N9PVI3_9HELO</name>
<dbReference type="GO" id="GO:0008270">
    <property type="term" value="F:zinc ion binding"/>
    <property type="evidence" value="ECO:0007669"/>
    <property type="project" value="InterPro"/>
</dbReference>